<dbReference type="EMBL" id="LHZR01000111">
    <property type="protein sequence ID" value="KXV46831.1"/>
    <property type="molecule type" value="Genomic_DNA"/>
</dbReference>
<evidence type="ECO:0000256" key="1">
    <source>
        <dbReference type="ARBA" id="ARBA00001970"/>
    </source>
</evidence>
<dbReference type="PANTHER" id="PTHR30529:SF6">
    <property type="entry name" value="BLL0291 PROTEIN"/>
    <property type="match status" value="1"/>
</dbReference>
<evidence type="ECO:0000256" key="2">
    <source>
        <dbReference type="ARBA" id="ARBA00004651"/>
    </source>
</evidence>
<dbReference type="PATRIC" id="fig|318683.6.peg.2840"/>
<dbReference type="STRING" id="318683.A0U94_01675"/>
<dbReference type="Proteomes" id="UP000075636">
    <property type="component" value="Unassembled WGS sequence"/>
</dbReference>
<protein>
    <submittedName>
        <fullName evidence="15">Cytochrome B</fullName>
    </submittedName>
</protein>
<evidence type="ECO:0000313" key="15">
    <source>
        <dbReference type="EMBL" id="KXV46831.1"/>
    </source>
</evidence>
<evidence type="ECO:0000256" key="5">
    <source>
        <dbReference type="ARBA" id="ARBA00022617"/>
    </source>
</evidence>
<comment type="subcellular location">
    <subcellularLocation>
        <location evidence="2">Cell membrane</location>
        <topology evidence="2">Multi-pass membrane protein</topology>
    </subcellularLocation>
</comment>
<name>A0A149TGX3_9PROT</name>
<dbReference type="RefSeq" id="WP_062109134.1">
    <property type="nucleotide sequence ID" value="NZ_LHZR01000111.1"/>
</dbReference>
<keyword evidence="8" id="KW-0249">Electron transport</keyword>
<dbReference type="OrthoDB" id="1247465at2"/>
<keyword evidence="11 13" id="KW-0472">Membrane</keyword>
<dbReference type="InterPro" id="IPR016174">
    <property type="entry name" value="Di-haem_cyt_TM"/>
</dbReference>
<dbReference type="InterPro" id="IPR052168">
    <property type="entry name" value="Cytochrome_b561_oxidase"/>
</dbReference>
<evidence type="ECO:0000256" key="4">
    <source>
        <dbReference type="ARBA" id="ARBA00022475"/>
    </source>
</evidence>
<dbReference type="GO" id="GO:0022904">
    <property type="term" value="P:respiratory electron transport chain"/>
    <property type="evidence" value="ECO:0007669"/>
    <property type="project" value="InterPro"/>
</dbReference>
<reference evidence="15 16" key="1">
    <citation type="submission" date="2015-06" db="EMBL/GenBank/DDBJ databases">
        <title>Improved classification and identification of acetic acid bacteria using matrix-assisted laser desorption/ionization time-of-flight mass spectrometry; Gluconobacter nephelii and Gluconobacter uchimurae are later heterotypic synonyms of Gluconobacter japonicus and Gluconobacter oxydans, respectively.</title>
        <authorList>
            <person name="Li L."/>
            <person name="Cleenwerck I."/>
            <person name="De Vuyst L."/>
            <person name="Vandamme P."/>
        </authorList>
    </citation>
    <scope>NUCLEOTIDE SEQUENCE [LARGE SCALE GENOMIC DNA]</scope>
    <source>
        <strain evidence="15 16">LMG 1768</strain>
    </source>
</reference>
<dbReference type="GO" id="GO:0046872">
    <property type="term" value="F:metal ion binding"/>
    <property type="evidence" value="ECO:0007669"/>
    <property type="project" value="UniProtKB-KW"/>
</dbReference>
<evidence type="ECO:0000256" key="13">
    <source>
        <dbReference type="SAM" id="Phobius"/>
    </source>
</evidence>
<feature type="transmembrane region" description="Helical" evidence="13">
    <location>
        <begin position="12"/>
        <end position="34"/>
    </location>
</feature>
<feature type="transmembrane region" description="Helical" evidence="13">
    <location>
        <begin position="143"/>
        <end position="165"/>
    </location>
</feature>
<proteinExistence type="inferred from homology"/>
<keyword evidence="4" id="KW-1003">Cell membrane</keyword>
<comment type="similarity">
    <text evidence="12">Belongs to the cytochrome b561 family.</text>
</comment>
<keyword evidence="10" id="KW-0408">Iron</keyword>
<dbReference type="PANTHER" id="PTHR30529">
    <property type="entry name" value="CYTOCHROME B561"/>
    <property type="match status" value="1"/>
</dbReference>
<dbReference type="AlphaFoldDB" id="A0A149TGX3"/>
<keyword evidence="7" id="KW-0479">Metal-binding</keyword>
<keyword evidence="9 13" id="KW-1133">Transmembrane helix</keyword>
<evidence type="ECO:0000256" key="10">
    <source>
        <dbReference type="ARBA" id="ARBA00023004"/>
    </source>
</evidence>
<dbReference type="SUPFAM" id="SSF81342">
    <property type="entry name" value="Transmembrane di-heme cytochromes"/>
    <property type="match status" value="1"/>
</dbReference>
<dbReference type="Gene3D" id="1.20.950.20">
    <property type="entry name" value="Transmembrane di-heme cytochromes, Chain C"/>
    <property type="match status" value="1"/>
</dbReference>
<evidence type="ECO:0000256" key="11">
    <source>
        <dbReference type="ARBA" id="ARBA00023136"/>
    </source>
</evidence>
<keyword evidence="5" id="KW-0349">Heme</keyword>
<feature type="transmembrane region" description="Helical" evidence="13">
    <location>
        <begin position="46"/>
        <end position="63"/>
    </location>
</feature>
<gene>
    <name evidence="15" type="ORF">AD945_11975</name>
</gene>
<evidence type="ECO:0000256" key="8">
    <source>
        <dbReference type="ARBA" id="ARBA00022982"/>
    </source>
</evidence>
<feature type="transmembrane region" description="Helical" evidence="13">
    <location>
        <begin position="84"/>
        <end position="107"/>
    </location>
</feature>
<feature type="domain" description="Cytochrome b561 bacterial/Ni-hydrogenase" evidence="14">
    <location>
        <begin position="7"/>
        <end position="174"/>
    </location>
</feature>
<organism evidence="15 16">
    <name type="scientific">Gluconobacter albidus</name>
    <dbReference type="NCBI Taxonomy" id="318683"/>
    <lineage>
        <taxon>Bacteria</taxon>
        <taxon>Pseudomonadati</taxon>
        <taxon>Pseudomonadota</taxon>
        <taxon>Alphaproteobacteria</taxon>
        <taxon>Acetobacterales</taxon>
        <taxon>Acetobacteraceae</taxon>
        <taxon>Gluconobacter</taxon>
    </lineage>
</organism>
<evidence type="ECO:0000256" key="12">
    <source>
        <dbReference type="ARBA" id="ARBA00037975"/>
    </source>
</evidence>
<sequence>MNGMATFPLLSRVLHWLMAVMILAMLFIGLFMASSVGPDYHRLVTLHRPLGIAILMLAILRMANRLRSSVPTLPEDLPRLLRHIATTSHILLYGLMIILPFVGWGMLSAGGFPIPLWGQSLLLPPILPHNPALWSWLRSAHTILAFALFGLVLAHIGAALFHGLIRRDGVLRSMCAKEAPSPDLQEQKPV</sequence>
<accession>A0A149TGX3</accession>
<evidence type="ECO:0000256" key="6">
    <source>
        <dbReference type="ARBA" id="ARBA00022692"/>
    </source>
</evidence>
<evidence type="ECO:0000256" key="9">
    <source>
        <dbReference type="ARBA" id="ARBA00022989"/>
    </source>
</evidence>
<evidence type="ECO:0000259" key="14">
    <source>
        <dbReference type="Pfam" id="PF01292"/>
    </source>
</evidence>
<keyword evidence="6 13" id="KW-0812">Transmembrane</keyword>
<evidence type="ECO:0000256" key="7">
    <source>
        <dbReference type="ARBA" id="ARBA00022723"/>
    </source>
</evidence>
<keyword evidence="3" id="KW-0813">Transport</keyword>
<comment type="caution">
    <text evidence="15">The sequence shown here is derived from an EMBL/GenBank/DDBJ whole genome shotgun (WGS) entry which is preliminary data.</text>
</comment>
<evidence type="ECO:0000313" key="16">
    <source>
        <dbReference type="Proteomes" id="UP000075636"/>
    </source>
</evidence>
<evidence type="ECO:0000256" key="3">
    <source>
        <dbReference type="ARBA" id="ARBA00022448"/>
    </source>
</evidence>
<dbReference type="Pfam" id="PF01292">
    <property type="entry name" value="Ni_hydr_CYTB"/>
    <property type="match status" value="1"/>
</dbReference>
<dbReference type="GO" id="GO:0009055">
    <property type="term" value="F:electron transfer activity"/>
    <property type="evidence" value="ECO:0007669"/>
    <property type="project" value="InterPro"/>
</dbReference>
<dbReference type="GO" id="GO:0005886">
    <property type="term" value="C:plasma membrane"/>
    <property type="evidence" value="ECO:0007669"/>
    <property type="project" value="UniProtKB-SubCell"/>
</dbReference>
<comment type="cofactor">
    <cofactor evidence="1">
        <name>heme b</name>
        <dbReference type="ChEBI" id="CHEBI:60344"/>
    </cofactor>
</comment>
<dbReference type="InterPro" id="IPR011577">
    <property type="entry name" value="Cyt_b561_bac/Ni-Hgenase"/>
</dbReference>
<dbReference type="GO" id="GO:0020037">
    <property type="term" value="F:heme binding"/>
    <property type="evidence" value="ECO:0007669"/>
    <property type="project" value="TreeGrafter"/>
</dbReference>